<keyword evidence="4 9" id="KW-0560">Oxidoreductase</keyword>
<dbReference type="InterPro" id="IPR050415">
    <property type="entry name" value="MRET"/>
</dbReference>
<dbReference type="PROSITE" id="PS00197">
    <property type="entry name" value="2FE2S_FER_1"/>
    <property type="match status" value="1"/>
</dbReference>
<dbReference type="PANTHER" id="PTHR47354">
    <property type="entry name" value="NADH OXIDOREDUCTASE HCR"/>
    <property type="match status" value="1"/>
</dbReference>
<reference evidence="9 10" key="1">
    <citation type="submission" date="2018-07" db="EMBL/GenBank/DDBJ databases">
        <authorList>
            <person name="Peeters C."/>
        </authorList>
    </citation>
    <scope>NUCLEOTIDE SEQUENCE [LARGE SCALE GENOMIC DNA]</scope>
    <source>
        <strain evidence="9 10">LMG 3411</strain>
    </source>
</reference>
<evidence type="ECO:0000256" key="5">
    <source>
        <dbReference type="ARBA" id="ARBA00023004"/>
    </source>
</evidence>
<dbReference type="PRINTS" id="PR00409">
    <property type="entry name" value="PHDIOXRDTASE"/>
</dbReference>
<dbReference type="InterPro" id="IPR006058">
    <property type="entry name" value="2Fe2S_fd_BS"/>
</dbReference>
<dbReference type="CDD" id="cd06185">
    <property type="entry name" value="PDR_like"/>
    <property type="match status" value="1"/>
</dbReference>
<dbReference type="RefSeq" id="WP_129528511.1">
    <property type="nucleotide sequence ID" value="NZ_UFQB01000013.1"/>
</dbReference>
<dbReference type="CDD" id="cd00207">
    <property type="entry name" value="fer2"/>
    <property type="match status" value="1"/>
</dbReference>
<evidence type="ECO:0000256" key="2">
    <source>
        <dbReference type="ARBA" id="ARBA00022714"/>
    </source>
</evidence>
<dbReference type="OrthoDB" id="544091at2"/>
<dbReference type="PROSITE" id="PS51085">
    <property type="entry name" value="2FE2S_FER_2"/>
    <property type="match status" value="1"/>
</dbReference>
<evidence type="ECO:0000256" key="1">
    <source>
        <dbReference type="ARBA" id="ARBA00022630"/>
    </source>
</evidence>
<dbReference type="PANTHER" id="PTHR47354:SF1">
    <property type="entry name" value="CARNITINE MONOOXYGENASE REDUCTASE SUBUNIT"/>
    <property type="match status" value="1"/>
</dbReference>
<dbReference type="InterPro" id="IPR017927">
    <property type="entry name" value="FAD-bd_FR_type"/>
</dbReference>
<sequence>MKSETAAGQAAELEVFLKQIRYEGRNIHSYEFVDPAGAELPPFSAGAHIDIHLGQGVLRQYSLCNPPSERHRYVIAVLRDEKGRGGSQSVHERLRVQDRVRISRPRNNFPLQPGARKAVLLAGGIGITPLKSMVHALQARGMDFELHYCARDAGAAAFCRDLEEMLEAGRLHLHFDDGDPSRGLDIAGLLDGVPGAGTHLYYCGPAGFMAACAKAAAHWPPGTVHCEHFKAPERAAGPAASTTDGRFRIEIASTGQCLDVPADRSIADVLRVAGIGIETSCEAGLCATCKVRYLSGEVDHQDYVLDATDQQDYLTVCVSRARSELLVLDL</sequence>
<proteinExistence type="predicted"/>
<gene>
    <name evidence="9" type="primary">ophA1_2</name>
    <name evidence="9" type="ORF">AGI3411_03344</name>
</gene>
<keyword evidence="1" id="KW-0285">Flavoprotein</keyword>
<dbReference type="InterPro" id="IPR012675">
    <property type="entry name" value="Beta-grasp_dom_sf"/>
</dbReference>
<evidence type="ECO:0000256" key="3">
    <source>
        <dbReference type="ARBA" id="ARBA00022723"/>
    </source>
</evidence>
<name>A0A446CJ87_9BURK</name>
<evidence type="ECO:0000256" key="6">
    <source>
        <dbReference type="ARBA" id="ARBA00023014"/>
    </source>
</evidence>
<dbReference type="InterPro" id="IPR039261">
    <property type="entry name" value="FNR_nucleotide-bd"/>
</dbReference>
<keyword evidence="9" id="KW-0223">Dioxygenase</keyword>
<dbReference type="Gene3D" id="3.40.50.80">
    <property type="entry name" value="Nucleotide-binding domain of ferredoxin-NADP reductase (FNR) module"/>
    <property type="match status" value="1"/>
</dbReference>
<evidence type="ECO:0000313" key="10">
    <source>
        <dbReference type="Proteomes" id="UP000289184"/>
    </source>
</evidence>
<protein>
    <submittedName>
        <fullName evidence="9">Phthalate dioxygenase reductase</fullName>
        <ecNumber evidence="9">1.-.-.-</ecNumber>
    </submittedName>
</protein>
<keyword evidence="10" id="KW-1185">Reference proteome</keyword>
<dbReference type="SUPFAM" id="SSF54292">
    <property type="entry name" value="2Fe-2S ferredoxin-like"/>
    <property type="match status" value="1"/>
</dbReference>
<dbReference type="Pfam" id="PF00111">
    <property type="entry name" value="Fer2"/>
    <property type="match status" value="1"/>
</dbReference>
<dbReference type="EC" id="1.-.-.-" evidence="9"/>
<dbReference type="EMBL" id="UFQB01000013">
    <property type="protein sequence ID" value="SSW67861.1"/>
    <property type="molecule type" value="Genomic_DNA"/>
</dbReference>
<dbReference type="PROSITE" id="PS51384">
    <property type="entry name" value="FAD_FR"/>
    <property type="match status" value="1"/>
</dbReference>
<dbReference type="Gene3D" id="3.10.20.30">
    <property type="match status" value="1"/>
</dbReference>
<dbReference type="SUPFAM" id="SSF52343">
    <property type="entry name" value="Ferredoxin reductase-like, C-terminal NADP-linked domain"/>
    <property type="match status" value="1"/>
</dbReference>
<dbReference type="AlphaFoldDB" id="A0A446CJ87"/>
<keyword evidence="2" id="KW-0001">2Fe-2S</keyword>
<organism evidence="9 10">
    <name type="scientific">Achromobacter agilis</name>
    <dbReference type="NCBI Taxonomy" id="1353888"/>
    <lineage>
        <taxon>Bacteria</taxon>
        <taxon>Pseudomonadati</taxon>
        <taxon>Pseudomonadota</taxon>
        <taxon>Betaproteobacteria</taxon>
        <taxon>Burkholderiales</taxon>
        <taxon>Alcaligenaceae</taxon>
        <taxon>Achromobacter</taxon>
    </lineage>
</organism>
<feature type="domain" description="2Fe-2S ferredoxin-type" evidence="7">
    <location>
        <begin position="247"/>
        <end position="330"/>
    </location>
</feature>
<accession>A0A446CJ87</accession>
<feature type="domain" description="FAD-binding FR-type" evidence="8">
    <location>
        <begin position="10"/>
        <end position="112"/>
    </location>
</feature>
<keyword evidence="3" id="KW-0479">Metal-binding</keyword>
<evidence type="ECO:0000256" key="4">
    <source>
        <dbReference type="ARBA" id="ARBA00023002"/>
    </source>
</evidence>
<dbReference type="SUPFAM" id="SSF63380">
    <property type="entry name" value="Riboflavin synthase domain-like"/>
    <property type="match status" value="1"/>
</dbReference>
<dbReference type="InterPro" id="IPR017938">
    <property type="entry name" value="Riboflavin_synthase-like_b-brl"/>
</dbReference>
<dbReference type="Proteomes" id="UP000289184">
    <property type="component" value="Unassembled WGS sequence"/>
</dbReference>
<keyword evidence="5" id="KW-0408">Iron</keyword>
<dbReference type="Gene3D" id="2.40.30.10">
    <property type="entry name" value="Translation factors"/>
    <property type="match status" value="1"/>
</dbReference>
<dbReference type="GO" id="GO:0046872">
    <property type="term" value="F:metal ion binding"/>
    <property type="evidence" value="ECO:0007669"/>
    <property type="project" value="UniProtKB-KW"/>
</dbReference>
<dbReference type="InterPro" id="IPR036010">
    <property type="entry name" value="2Fe-2S_ferredoxin-like_sf"/>
</dbReference>
<dbReference type="InterPro" id="IPR001041">
    <property type="entry name" value="2Fe-2S_ferredoxin-type"/>
</dbReference>
<evidence type="ECO:0000259" key="8">
    <source>
        <dbReference type="PROSITE" id="PS51384"/>
    </source>
</evidence>
<dbReference type="GO" id="GO:0051537">
    <property type="term" value="F:2 iron, 2 sulfur cluster binding"/>
    <property type="evidence" value="ECO:0007669"/>
    <property type="project" value="UniProtKB-KW"/>
</dbReference>
<evidence type="ECO:0000259" key="7">
    <source>
        <dbReference type="PROSITE" id="PS51085"/>
    </source>
</evidence>
<dbReference type="GO" id="GO:0051213">
    <property type="term" value="F:dioxygenase activity"/>
    <property type="evidence" value="ECO:0007669"/>
    <property type="project" value="UniProtKB-KW"/>
</dbReference>
<evidence type="ECO:0000313" key="9">
    <source>
        <dbReference type="EMBL" id="SSW67861.1"/>
    </source>
</evidence>
<keyword evidence="6" id="KW-0411">Iron-sulfur</keyword>